<dbReference type="Proteomes" id="UP000184501">
    <property type="component" value="Unassembled WGS sequence"/>
</dbReference>
<dbReference type="STRING" id="2017.SAMN05444320_10691"/>
<evidence type="ECO:0000313" key="1">
    <source>
        <dbReference type="EMBL" id="SHG02224.1"/>
    </source>
</evidence>
<keyword evidence="2" id="KW-1185">Reference proteome</keyword>
<dbReference type="OrthoDB" id="3624993at2"/>
<sequence>MAWSYWHRVELFRVVRGQRVLEHVEEIDDHGPYVARGAQEYALTVAEDYLGRWGGPPGRRLVAVWRLDEGRKTKRLCEVALNWAGAGGAPDGDALAPDAGSRAAADRTAVVSIGA</sequence>
<reference evidence="1 2" key="1">
    <citation type="submission" date="2016-11" db="EMBL/GenBank/DDBJ databases">
        <authorList>
            <person name="Jaros S."/>
            <person name="Januszkiewicz K."/>
            <person name="Wedrychowicz H."/>
        </authorList>
    </citation>
    <scope>NUCLEOTIDE SEQUENCE [LARGE SCALE GENOMIC DNA]</scope>
    <source>
        <strain evidence="1 2">DSM 44523</strain>
    </source>
</reference>
<accession>A0A1M5GET2</accession>
<evidence type="ECO:0000313" key="2">
    <source>
        <dbReference type="Proteomes" id="UP000184501"/>
    </source>
</evidence>
<organism evidence="1 2">
    <name type="scientific">Streptoalloteichus hindustanus</name>
    <dbReference type="NCBI Taxonomy" id="2017"/>
    <lineage>
        <taxon>Bacteria</taxon>
        <taxon>Bacillati</taxon>
        <taxon>Actinomycetota</taxon>
        <taxon>Actinomycetes</taxon>
        <taxon>Pseudonocardiales</taxon>
        <taxon>Pseudonocardiaceae</taxon>
        <taxon>Streptoalloteichus</taxon>
    </lineage>
</organism>
<name>A0A1M5GET2_STRHI</name>
<protein>
    <submittedName>
        <fullName evidence="1">Uncharacterized protein</fullName>
    </submittedName>
</protein>
<proteinExistence type="predicted"/>
<dbReference type="RefSeq" id="WP_073485190.1">
    <property type="nucleotide sequence ID" value="NZ_FQVN01000006.1"/>
</dbReference>
<dbReference type="AlphaFoldDB" id="A0A1M5GET2"/>
<gene>
    <name evidence="1" type="ORF">SAMN05444320_10691</name>
</gene>
<dbReference type="EMBL" id="FQVN01000006">
    <property type="protein sequence ID" value="SHG02224.1"/>
    <property type="molecule type" value="Genomic_DNA"/>
</dbReference>